<protein>
    <submittedName>
        <fullName evidence="1">Uncharacterized protein</fullName>
    </submittedName>
</protein>
<evidence type="ECO:0000313" key="2">
    <source>
        <dbReference type="Proteomes" id="UP000015103"/>
    </source>
</evidence>
<accession>A0A905QWM7</accession>
<dbReference type="Proteomes" id="UP000015103">
    <property type="component" value="Unassembled WGS sequence"/>
</dbReference>
<reference evidence="1" key="1">
    <citation type="submission" date="2022-10" db="UniProtKB">
        <authorList>
            <consortium name="EnsemblMetazoa"/>
        </authorList>
    </citation>
    <scope>IDENTIFICATION</scope>
</reference>
<dbReference type="EMBL" id="ACPB03000317">
    <property type="status" value="NOT_ANNOTATED_CDS"/>
    <property type="molecule type" value="Genomic_DNA"/>
</dbReference>
<dbReference type="EnsemblMetazoa" id="RPRC017825-RA">
    <property type="protein sequence ID" value="RPRC017825-PA"/>
    <property type="gene ID" value="RPRC017825"/>
</dbReference>
<proteinExistence type="predicted"/>
<name>A0A905QWM7_RHOPR</name>
<evidence type="ECO:0000313" key="1">
    <source>
        <dbReference type="EnsemblMetazoa" id="RPRC017825-PA"/>
    </source>
</evidence>
<keyword evidence="2" id="KW-1185">Reference proteome</keyword>
<sequence>MLKAAMVVQEYIQVTRLLLKCFTREIIISFVPHTQRIKKYEVRGIQFCIKIIVHRPIIIKRRSSFWCFSIDQWME</sequence>
<dbReference type="AlphaFoldDB" id="A0A905QWM7"/>
<organism evidence="1 2">
    <name type="scientific">Rhodnius prolixus</name>
    <name type="common">Triatomid bug</name>
    <dbReference type="NCBI Taxonomy" id="13249"/>
    <lineage>
        <taxon>Eukaryota</taxon>
        <taxon>Metazoa</taxon>
        <taxon>Ecdysozoa</taxon>
        <taxon>Arthropoda</taxon>
        <taxon>Hexapoda</taxon>
        <taxon>Insecta</taxon>
        <taxon>Pterygota</taxon>
        <taxon>Neoptera</taxon>
        <taxon>Paraneoptera</taxon>
        <taxon>Hemiptera</taxon>
        <taxon>Heteroptera</taxon>
        <taxon>Panheteroptera</taxon>
        <taxon>Cimicomorpha</taxon>
        <taxon>Reduviidae</taxon>
        <taxon>Triatominae</taxon>
        <taxon>Rhodnius</taxon>
    </lineage>
</organism>